<dbReference type="PANTHER" id="PTHR47877">
    <property type="entry name" value="LATE EMBRYOGENESIS ABUNDANT DOMAIN-CONTAINING PROTEIN / LEA DOMAIN-CONTAINING PROTEIN"/>
    <property type="match status" value="1"/>
</dbReference>
<feature type="region of interest" description="Disordered" evidence="1">
    <location>
        <begin position="658"/>
        <end position="806"/>
    </location>
</feature>
<feature type="compositionally biased region" description="Basic and acidic residues" evidence="1">
    <location>
        <begin position="265"/>
        <end position="276"/>
    </location>
</feature>
<dbReference type="Proteomes" id="UP001054252">
    <property type="component" value="Unassembled WGS sequence"/>
</dbReference>
<dbReference type="PANTHER" id="PTHR47877:SF3">
    <property type="entry name" value="LATE EMBRYOGENESIS ABUNDANT DOMAIN-CONTAINING PROTEIN _ LEA DOMAIN-CONTAINING PROTEIN"/>
    <property type="match status" value="1"/>
</dbReference>
<feature type="compositionally biased region" description="Low complexity" evidence="1">
    <location>
        <begin position="345"/>
        <end position="354"/>
    </location>
</feature>
<feature type="region of interest" description="Disordered" evidence="1">
    <location>
        <begin position="257"/>
        <end position="502"/>
    </location>
</feature>
<comment type="caution">
    <text evidence="2">The sequence shown here is derived from an EMBL/GenBank/DDBJ whole genome shotgun (WGS) entry which is preliminary data.</text>
</comment>
<feature type="region of interest" description="Disordered" evidence="1">
    <location>
        <begin position="149"/>
        <end position="242"/>
    </location>
</feature>
<feature type="compositionally biased region" description="Polar residues" evidence="1">
    <location>
        <begin position="321"/>
        <end position="338"/>
    </location>
</feature>
<feature type="region of interest" description="Disordered" evidence="1">
    <location>
        <begin position="52"/>
        <end position="80"/>
    </location>
</feature>
<dbReference type="AlphaFoldDB" id="A0AAV5KKA3"/>
<feature type="compositionally biased region" description="Low complexity" evidence="1">
    <location>
        <begin position="407"/>
        <end position="418"/>
    </location>
</feature>
<accession>A0AAV5KKA3</accession>
<feature type="compositionally biased region" description="Polar residues" evidence="1">
    <location>
        <begin position="362"/>
        <end position="384"/>
    </location>
</feature>
<organism evidence="2 3">
    <name type="scientific">Rubroshorea leprosula</name>
    <dbReference type="NCBI Taxonomy" id="152421"/>
    <lineage>
        <taxon>Eukaryota</taxon>
        <taxon>Viridiplantae</taxon>
        <taxon>Streptophyta</taxon>
        <taxon>Embryophyta</taxon>
        <taxon>Tracheophyta</taxon>
        <taxon>Spermatophyta</taxon>
        <taxon>Magnoliopsida</taxon>
        <taxon>eudicotyledons</taxon>
        <taxon>Gunneridae</taxon>
        <taxon>Pentapetalae</taxon>
        <taxon>rosids</taxon>
        <taxon>malvids</taxon>
        <taxon>Malvales</taxon>
        <taxon>Dipterocarpaceae</taxon>
        <taxon>Rubroshorea</taxon>
    </lineage>
</organism>
<proteinExistence type="predicted"/>
<protein>
    <recommendedName>
        <fullName evidence="4">Seed biotin-containing protein SBP65</fullName>
    </recommendedName>
</protein>
<feature type="compositionally biased region" description="Polar residues" evidence="1">
    <location>
        <begin position="490"/>
        <end position="501"/>
    </location>
</feature>
<evidence type="ECO:0008006" key="4">
    <source>
        <dbReference type="Google" id="ProtNLM"/>
    </source>
</evidence>
<feature type="compositionally biased region" description="Basic and acidic residues" evidence="1">
    <location>
        <begin position="160"/>
        <end position="176"/>
    </location>
</feature>
<feature type="compositionally biased region" description="Basic and acidic residues" evidence="1">
    <location>
        <begin position="459"/>
        <end position="468"/>
    </location>
</feature>
<keyword evidence="3" id="KW-1185">Reference proteome</keyword>
<feature type="compositionally biased region" description="Polar residues" evidence="1">
    <location>
        <begin position="443"/>
        <end position="458"/>
    </location>
</feature>
<feature type="compositionally biased region" description="Acidic residues" evidence="1">
    <location>
        <begin position="677"/>
        <end position="688"/>
    </location>
</feature>
<evidence type="ECO:0000256" key="1">
    <source>
        <dbReference type="SAM" id="MobiDB-lite"/>
    </source>
</evidence>
<dbReference type="EMBL" id="BPVZ01000067">
    <property type="protein sequence ID" value="GKV24931.1"/>
    <property type="molecule type" value="Genomic_DNA"/>
</dbReference>
<dbReference type="GO" id="GO:0005829">
    <property type="term" value="C:cytosol"/>
    <property type="evidence" value="ECO:0007669"/>
    <property type="project" value="TreeGrafter"/>
</dbReference>
<evidence type="ECO:0000313" key="2">
    <source>
        <dbReference type="EMBL" id="GKV24931.1"/>
    </source>
</evidence>
<feature type="compositionally biased region" description="Basic and acidic residues" evidence="1">
    <location>
        <begin position="658"/>
        <end position="676"/>
    </location>
</feature>
<reference evidence="2 3" key="1">
    <citation type="journal article" date="2021" name="Commun. Biol.">
        <title>The genome of Shorea leprosula (Dipterocarpaceae) highlights the ecological relevance of drought in aseasonal tropical rainforests.</title>
        <authorList>
            <person name="Ng K.K.S."/>
            <person name="Kobayashi M.J."/>
            <person name="Fawcett J.A."/>
            <person name="Hatakeyama M."/>
            <person name="Paape T."/>
            <person name="Ng C.H."/>
            <person name="Ang C.C."/>
            <person name="Tnah L.H."/>
            <person name="Lee C.T."/>
            <person name="Nishiyama T."/>
            <person name="Sese J."/>
            <person name="O'Brien M.J."/>
            <person name="Copetti D."/>
            <person name="Mohd Noor M.I."/>
            <person name="Ong R.C."/>
            <person name="Putra M."/>
            <person name="Sireger I.Z."/>
            <person name="Indrioko S."/>
            <person name="Kosugi Y."/>
            <person name="Izuno A."/>
            <person name="Isagi Y."/>
            <person name="Lee S.L."/>
            <person name="Shimizu K.K."/>
        </authorList>
    </citation>
    <scope>NUCLEOTIDE SEQUENCE [LARGE SCALE GENOMIC DNA]</scope>
    <source>
        <strain evidence="2">214</strain>
    </source>
</reference>
<feature type="compositionally biased region" description="Basic and acidic residues" evidence="1">
    <location>
        <begin position="215"/>
        <end position="225"/>
    </location>
</feature>
<dbReference type="GO" id="GO:0009631">
    <property type="term" value="P:cold acclimation"/>
    <property type="evidence" value="ECO:0007669"/>
    <property type="project" value="TreeGrafter"/>
</dbReference>
<sequence>MVSRQQQISVHPPEAFTVASIRGCCRPIKLETGEQTGSITGPVLKTRMGHKLESDASLSHVESPTSDLKDESSASASQSYRHLTPVSAHLQTCQSPFTFPSFTLRPMASDQAQARRRGNTIVEREIHQVEKERVPMMASHFESLVDRARESDISTGGKVSPHECQRDSHDNKERRGNNVGDAAGAGKARESHELGARAVESPSVKLRDVNVSGLERGEEKDRQEGRTGGAFSVGNLRNQRPEQHTLGEISQLREAAQQNSMEAIRAAEERYNKAKDSAIQGLNAASEQTREKGALKDTSAQQVAHFSSGQDPQAKDDLHSDWNSLGQDHQASQEQGHQISERQCHQASQGQSHQASREQSHQVRQGQGHHASQGQNHQVSQGQGHQAKEFVHEAKQSALPEDTMRVQFSQGQGTQSKGTGRHARDTTIEGLSAVNQHAKERGTQANDNTQKTSQSQWERTGEAKDRSNQGHNVSNERANEKGTQAKGCILQNSHQYATEKSSQAKDVVLEGAQKTSQHLSEKTGNAKHALTNVGETGLKYTQQAKDCALQAKDTVVDVSKNAASYTGEKIVATKDVAVESRKEAADMKEKAPVVGWSAAHYTTEKAVEGTKIAAKVVQEAGQKAVEVAAKPLLNVAKDAVAAIGETLKEYIARKKEVAEREFEAKKSTEKQGFENREEQEDSNQDQENYESQPKQRKNKAIMPAKWGIQKEVEAEEPTQESRTTQQKRRNVEVGKEEQGNKGPQERGRSWEETKQHKGSQEQERKMRNVEVGKEEQVNKGPQERGRSWEETKQQKGSQEQERMQAEVGEVGGVLGAIGETIVEIAQTAKDMVIGPDQD</sequence>
<evidence type="ECO:0000313" key="3">
    <source>
        <dbReference type="Proteomes" id="UP001054252"/>
    </source>
</evidence>
<feature type="compositionally biased region" description="Polar residues" evidence="1">
    <location>
        <begin position="298"/>
        <end position="311"/>
    </location>
</feature>
<gene>
    <name evidence="2" type="ORF">SLEP1_g34468</name>
</gene>
<feature type="compositionally biased region" description="Basic and acidic residues" evidence="1">
    <location>
        <begin position="729"/>
        <end position="804"/>
    </location>
</feature>
<feature type="compositionally biased region" description="Basic and acidic residues" evidence="1">
    <location>
        <begin position="386"/>
        <end position="395"/>
    </location>
</feature>
<feature type="compositionally biased region" description="Polar residues" evidence="1">
    <location>
        <begin position="56"/>
        <end position="66"/>
    </location>
</feature>
<name>A0AAV5KKA3_9ROSI</name>